<comment type="function">
    <text evidence="7">Part of a heterotetrameric complex that catalyzes the two-step biosynthesis of anthranilate, an intermediate in the biosynthesis of L-tryptophan. In the first step, the glutamine-binding beta subunit (TrpG) of anthranilate synthase (AS) provides the glutamine amidotransferase activity which generates ammonia as a substrate that, along with chorismate, is used in the second step, catalyzed by the large alpha subunit of AS (TrpE) to produce anthranilate. In the absence of TrpG, TrpE can synthesize anthranilate directly from chorismate and high concentrations of ammonia.</text>
</comment>
<dbReference type="GO" id="GO:0046872">
    <property type="term" value="F:metal ion binding"/>
    <property type="evidence" value="ECO:0007669"/>
    <property type="project" value="UniProtKB-KW"/>
</dbReference>
<dbReference type="EMBL" id="PVNK01000221">
    <property type="protein sequence ID" value="PRP92134.1"/>
    <property type="molecule type" value="Genomic_DNA"/>
</dbReference>
<evidence type="ECO:0000259" key="9">
    <source>
        <dbReference type="Pfam" id="PF00425"/>
    </source>
</evidence>
<dbReference type="Pfam" id="PF04715">
    <property type="entry name" value="Anth_synt_I_N"/>
    <property type="match status" value="1"/>
</dbReference>
<evidence type="ECO:0000256" key="6">
    <source>
        <dbReference type="ARBA" id="ARBA00023239"/>
    </source>
</evidence>
<evidence type="ECO:0000256" key="4">
    <source>
        <dbReference type="ARBA" id="ARBA00022723"/>
    </source>
</evidence>
<feature type="domain" description="Chorismate-utilising enzyme C-terminal" evidence="9">
    <location>
        <begin position="245"/>
        <end position="499"/>
    </location>
</feature>
<organism evidence="11 12">
    <name type="scientific">Enhygromyxa salina</name>
    <dbReference type="NCBI Taxonomy" id="215803"/>
    <lineage>
        <taxon>Bacteria</taxon>
        <taxon>Pseudomonadati</taxon>
        <taxon>Myxococcota</taxon>
        <taxon>Polyangia</taxon>
        <taxon>Nannocystales</taxon>
        <taxon>Nannocystaceae</taxon>
        <taxon>Enhygromyxa</taxon>
    </lineage>
</organism>
<evidence type="ECO:0000256" key="5">
    <source>
        <dbReference type="ARBA" id="ARBA00022842"/>
    </source>
</evidence>
<keyword evidence="5" id="KW-0460">Magnesium</keyword>
<dbReference type="GO" id="GO:0000162">
    <property type="term" value="P:L-tryptophan biosynthetic process"/>
    <property type="evidence" value="ECO:0007669"/>
    <property type="project" value="TreeGrafter"/>
</dbReference>
<dbReference type="PANTHER" id="PTHR11236">
    <property type="entry name" value="AMINOBENZOATE/ANTHRANILATE SYNTHASE"/>
    <property type="match status" value="1"/>
</dbReference>
<sequence>MPSPPALFPVWRELLCDGETPVAVLARLRERPDQHAFLLESVVGGERWARWSIIGVGHRAVVRGAWRDGRLVVECEPGPGFAADLAELSGPRGGFGEGSGAALIEALLDRYRAGPDPDAPPGEHDELPRFWGGLVGVWGHDMVRDLERVPTPDWAEQDASALPAFELLVTDTLVVFDNLSQKVRVLATACPAEDGGVDRAREAARARVDAVITALRTGPTLAPMILDEGVAAPPARLAAAWAGSRYPEQVVRAKQHIVAGDVFQVVLSQRFDQPRAEASPLDVYRMLRVTNPSPYMYLLDLPSATLAGASPEVLVRVDHEDRRVTVRPIAGTRRRGRDLAEDLALERELLEDPKERAEHLMLIDLGRNDIGRIAAPGSVEVSESFVIERYSKVMHIVSEVSGTLAEGLGVVDALRSTFPAGTLSGAPKVRALEIIDELEPAPRGWYGGAVGYFGFDGGADFAICIRSVVFAGDSVRVQAGAGIVYDSDPEAEDDECARKAAAVLRAIEMARVGGAS</sequence>
<evidence type="ECO:0000313" key="12">
    <source>
        <dbReference type="Proteomes" id="UP000237968"/>
    </source>
</evidence>
<dbReference type="PANTHER" id="PTHR11236:SF48">
    <property type="entry name" value="ISOCHORISMATE SYNTHASE MENF"/>
    <property type="match status" value="1"/>
</dbReference>
<dbReference type="InterPro" id="IPR005801">
    <property type="entry name" value="ADC_synthase"/>
</dbReference>
<dbReference type="Gene3D" id="3.60.120.10">
    <property type="entry name" value="Anthranilate synthase"/>
    <property type="match status" value="1"/>
</dbReference>
<dbReference type="SUPFAM" id="SSF56322">
    <property type="entry name" value="ADC synthase"/>
    <property type="match status" value="1"/>
</dbReference>
<name>A0A2S9XGX8_9BACT</name>
<evidence type="ECO:0000256" key="8">
    <source>
        <dbReference type="ARBA" id="ARBA00047683"/>
    </source>
</evidence>
<evidence type="ECO:0000313" key="11">
    <source>
        <dbReference type="EMBL" id="PRP92134.1"/>
    </source>
</evidence>
<feature type="domain" description="Anthranilate synthase component I N-terminal" evidence="10">
    <location>
        <begin position="18"/>
        <end position="184"/>
    </location>
</feature>
<evidence type="ECO:0000259" key="10">
    <source>
        <dbReference type="Pfam" id="PF04715"/>
    </source>
</evidence>
<keyword evidence="12" id="KW-1185">Reference proteome</keyword>
<evidence type="ECO:0000256" key="1">
    <source>
        <dbReference type="ARBA" id="ARBA00001946"/>
    </source>
</evidence>
<dbReference type="InterPro" id="IPR006805">
    <property type="entry name" value="Anth_synth_I_N"/>
</dbReference>
<keyword evidence="4" id="KW-0479">Metal-binding</keyword>
<reference evidence="11 12" key="1">
    <citation type="submission" date="2018-03" db="EMBL/GenBank/DDBJ databases">
        <title>Draft Genome Sequences of the Obligatory Marine Myxobacteria Enhygromyxa salina SWB005.</title>
        <authorList>
            <person name="Poehlein A."/>
            <person name="Moghaddam J.A."/>
            <person name="Harms H."/>
            <person name="Alanjari M."/>
            <person name="Koenig G.M."/>
            <person name="Daniel R."/>
            <person name="Schaeberle T.F."/>
        </authorList>
    </citation>
    <scope>NUCLEOTIDE SEQUENCE [LARGE SCALE GENOMIC DNA]</scope>
    <source>
        <strain evidence="11 12">SWB005</strain>
    </source>
</reference>
<dbReference type="Proteomes" id="UP000237968">
    <property type="component" value="Unassembled WGS sequence"/>
</dbReference>
<comment type="catalytic activity">
    <reaction evidence="8">
        <text>chorismate + L-glutamine = anthranilate + pyruvate + L-glutamate + H(+)</text>
        <dbReference type="Rhea" id="RHEA:21732"/>
        <dbReference type="ChEBI" id="CHEBI:15361"/>
        <dbReference type="ChEBI" id="CHEBI:15378"/>
        <dbReference type="ChEBI" id="CHEBI:16567"/>
        <dbReference type="ChEBI" id="CHEBI:29748"/>
        <dbReference type="ChEBI" id="CHEBI:29985"/>
        <dbReference type="ChEBI" id="CHEBI:58359"/>
        <dbReference type="EC" id="4.1.3.27"/>
    </reaction>
</comment>
<protein>
    <recommendedName>
        <fullName evidence="3">Anthranilate synthase component 1</fullName>
    </recommendedName>
</protein>
<dbReference type="PRINTS" id="PR00095">
    <property type="entry name" value="ANTSNTHASEI"/>
</dbReference>
<evidence type="ECO:0000256" key="3">
    <source>
        <dbReference type="ARBA" id="ARBA00020653"/>
    </source>
</evidence>
<accession>A0A2S9XGX8</accession>
<dbReference type="InterPro" id="IPR015890">
    <property type="entry name" value="Chorismate_C"/>
</dbReference>
<dbReference type="InterPro" id="IPR019999">
    <property type="entry name" value="Anth_synth_I-like"/>
</dbReference>
<proteinExistence type="predicted"/>
<evidence type="ECO:0000256" key="7">
    <source>
        <dbReference type="ARBA" id="ARBA00025634"/>
    </source>
</evidence>
<evidence type="ECO:0000256" key="2">
    <source>
        <dbReference type="ARBA" id="ARBA00011575"/>
    </source>
</evidence>
<comment type="caution">
    <text evidence="11">The sequence shown here is derived from an EMBL/GenBank/DDBJ whole genome shotgun (WGS) entry which is preliminary data.</text>
</comment>
<comment type="subunit">
    <text evidence="2">Heterotetramer consisting of two non-identical subunits: a beta subunit (TrpG) and a large alpha subunit (TrpE).</text>
</comment>
<comment type="cofactor">
    <cofactor evidence="1">
        <name>Mg(2+)</name>
        <dbReference type="ChEBI" id="CHEBI:18420"/>
    </cofactor>
</comment>
<dbReference type="AlphaFoldDB" id="A0A2S9XGX8"/>
<dbReference type="OrthoDB" id="9803598at2"/>
<dbReference type="RefSeq" id="WP_106394326.1">
    <property type="nucleotide sequence ID" value="NZ_PVNK01000221.1"/>
</dbReference>
<keyword evidence="6 11" id="KW-0456">Lyase</keyword>
<dbReference type="Pfam" id="PF00425">
    <property type="entry name" value="Chorismate_bind"/>
    <property type="match status" value="1"/>
</dbReference>
<dbReference type="GO" id="GO:0004049">
    <property type="term" value="F:anthranilate synthase activity"/>
    <property type="evidence" value="ECO:0007669"/>
    <property type="project" value="UniProtKB-EC"/>
</dbReference>
<gene>
    <name evidence="11" type="primary">trpE</name>
    <name evidence="11" type="ORF">ENSA5_50810</name>
</gene>